<dbReference type="Proteomes" id="UP000887576">
    <property type="component" value="Unplaced"/>
</dbReference>
<sequence>MPLHQIFHPPGIFTDEEKENLAKNITELYASRGLPKFYVVVLFLPIENQNFFVGGQKTEKFVRILVQHLARHFSSSKSGELFLNAYEKVLEPFIKDKGLDWEVNISLADRDLWRENGISPPLPNTLAEKEWIKLNKAVVYDEKDNI</sequence>
<accession>A0AC34Q6Q9</accession>
<organism evidence="1 2">
    <name type="scientific">Panagrolaimus sp. JU765</name>
    <dbReference type="NCBI Taxonomy" id="591449"/>
    <lineage>
        <taxon>Eukaryota</taxon>
        <taxon>Metazoa</taxon>
        <taxon>Ecdysozoa</taxon>
        <taxon>Nematoda</taxon>
        <taxon>Chromadorea</taxon>
        <taxon>Rhabditida</taxon>
        <taxon>Tylenchina</taxon>
        <taxon>Panagrolaimomorpha</taxon>
        <taxon>Panagrolaimoidea</taxon>
        <taxon>Panagrolaimidae</taxon>
        <taxon>Panagrolaimus</taxon>
    </lineage>
</organism>
<evidence type="ECO:0000313" key="1">
    <source>
        <dbReference type="Proteomes" id="UP000887576"/>
    </source>
</evidence>
<reference evidence="2" key="1">
    <citation type="submission" date="2022-11" db="UniProtKB">
        <authorList>
            <consortium name="WormBaseParasite"/>
        </authorList>
    </citation>
    <scope>IDENTIFICATION</scope>
</reference>
<proteinExistence type="predicted"/>
<name>A0AC34Q6Q9_9BILA</name>
<dbReference type="WBParaSite" id="JU765_v2.g13453.t1">
    <property type="protein sequence ID" value="JU765_v2.g13453.t1"/>
    <property type="gene ID" value="JU765_v2.g13453"/>
</dbReference>
<evidence type="ECO:0000313" key="2">
    <source>
        <dbReference type="WBParaSite" id="JU765_v2.g13453.t1"/>
    </source>
</evidence>
<protein>
    <submittedName>
        <fullName evidence="2">Tautomerase cis-CaaD-like domain-containing protein</fullName>
    </submittedName>
</protein>